<evidence type="ECO:0000313" key="3">
    <source>
        <dbReference type="Proteomes" id="UP000813427"/>
    </source>
</evidence>
<reference evidence="2" key="1">
    <citation type="journal article" date="2021" name="Nat. Commun.">
        <title>Genetic determinants of endophytism in the Arabidopsis root mycobiome.</title>
        <authorList>
            <person name="Mesny F."/>
            <person name="Miyauchi S."/>
            <person name="Thiergart T."/>
            <person name="Pickel B."/>
            <person name="Atanasova L."/>
            <person name="Karlsson M."/>
            <person name="Huettel B."/>
            <person name="Barry K.W."/>
            <person name="Haridas S."/>
            <person name="Chen C."/>
            <person name="Bauer D."/>
            <person name="Andreopoulos W."/>
            <person name="Pangilinan J."/>
            <person name="LaButti K."/>
            <person name="Riley R."/>
            <person name="Lipzen A."/>
            <person name="Clum A."/>
            <person name="Drula E."/>
            <person name="Henrissat B."/>
            <person name="Kohler A."/>
            <person name="Grigoriev I.V."/>
            <person name="Martin F.M."/>
            <person name="Hacquard S."/>
        </authorList>
    </citation>
    <scope>NUCLEOTIDE SEQUENCE</scope>
    <source>
        <strain evidence="2">MPI-SDFR-AT-0068</strain>
    </source>
</reference>
<dbReference type="EMBL" id="JAGPXF010000002">
    <property type="protein sequence ID" value="KAH7257249.1"/>
    <property type="molecule type" value="Genomic_DNA"/>
</dbReference>
<keyword evidence="1" id="KW-0472">Membrane</keyword>
<proteinExistence type="predicted"/>
<protein>
    <submittedName>
        <fullName evidence="2">Uncharacterized protein</fullName>
    </submittedName>
</protein>
<sequence>MFIKMVDRRTVAAVGNSLLKPQPPPYDGAAVLHNLHTTLEHLQPNRGLCQSISRFMNRMIYLRLFQHWSRLIPSLPVASNCFTTRPVACGLMVLLPCLSAIDSLGPLPFRHHFCLYLFLSRLSHPLHQFLHSLLHLYRPSRFPFLNSTNFGDRPSYFPSVIESVAHAPHESIILAPFIWPLFAHLFLLSLHIPLLLPSKPFIEP</sequence>
<keyword evidence="3" id="KW-1185">Reference proteome</keyword>
<dbReference type="Proteomes" id="UP000813427">
    <property type="component" value="Unassembled WGS sequence"/>
</dbReference>
<keyword evidence="1" id="KW-0812">Transmembrane</keyword>
<evidence type="ECO:0000313" key="2">
    <source>
        <dbReference type="EMBL" id="KAH7257249.1"/>
    </source>
</evidence>
<name>A0A8K0S4T0_9HYPO</name>
<dbReference type="AlphaFoldDB" id="A0A8K0S4T0"/>
<keyword evidence="1" id="KW-1133">Transmembrane helix</keyword>
<organism evidence="2 3">
    <name type="scientific">Fusarium tricinctum</name>
    <dbReference type="NCBI Taxonomy" id="61284"/>
    <lineage>
        <taxon>Eukaryota</taxon>
        <taxon>Fungi</taxon>
        <taxon>Dikarya</taxon>
        <taxon>Ascomycota</taxon>
        <taxon>Pezizomycotina</taxon>
        <taxon>Sordariomycetes</taxon>
        <taxon>Hypocreomycetidae</taxon>
        <taxon>Hypocreales</taxon>
        <taxon>Nectriaceae</taxon>
        <taxon>Fusarium</taxon>
        <taxon>Fusarium tricinctum species complex</taxon>
    </lineage>
</organism>
<feature type="transmembrane region" description="Helical" evidence="1">
    <location>
        <begin position="172"/>
        <end position="196"/>
    </location>
</feature>
<comment type="caution">
    <text evidence="2">The sequence shown here is derived from an EMBL/GenBank/DDBJ whole genome shotgun (WGS) entry which is preliminary data.</text>
</comment>
<evidence type="ECO:0000256" key="1">
    <source>
        <dbReference type="SAM" id="Phobius"/>
    </source>
</evidence>
<gene>
    <name evidence="2" type="ORF">BKA59DRAFT_101515</name>
</gene>
<accession>A0A8K0S4T0</accession>